<accession>A0A120FJ20</accession>
<evidence type="ECO:0000313" key="2">
    <source>
        <dbReference type="Proteomes" id="UP000057737"/>
    </source>
</evidence>
<sequence>MLTRLFTFLRPVRISPDLSYRLCELADDCDQLHRMVTTSPLWWADPECNWIPILSRFYRLSSPAATRAVRDTPGAINARGLEDGA</sequence>
<dbReference type="EMBL" id="LNCU01000107">
    <property type="protein sequence ID" value="KWV48412.1"/>
    <property type="molecule type" value="Genomic_DNA"/>
</dbReference>
<dbReference type="Proteomes" id="UP000057737">
    <property type="component" value="Unassembled WGS sequence"/>
</dbReference>
<gene>
    <name evidence="1" type="ORF">AS156_18195</name>
</gene>
<reference evidence="1 2" key="1">
    <citation type="submission" date="2015-11" db="EMBL/GenBank/DDBJ databases">
        <title>Draft Genome Sequence of the Strain BR 10303 (Bradyrhizobium sp.) isolated from nodules of Centrolobium paraense.</title>
        <authorList>
            <person name="Zelli J.E."/>
            <person name="Simoes-Araujo J.L."/>
            <person name="Barauna A.C."/>
            <person name="Silva K."/>
        </authorList>
    </citation>
    <scope>NUCLEOTIDE SEQUENCE [LARGE SCALE GENOMIC DNA]</scope>
    <source>
        <strain evidence="1 2">BR 10303</strain>
    </source>
</reference>
<comment type="caution">
    <text evidence="1">The sequence shown here is derived from an EMBL/GenBank/DDBJ whole genome shotgun (WGS) entry which is preliminary data.</text>
</comment>
<organism evidence="1 2">
    <name type="scientific">Bradyrhizobium macuxiense</name>
    <dbReference type="NCBI Taxonomy" id="1755647"/>
    <lineage>
        <taxon>Bacteria</taxon>
        <taxon>Pseudomonadati</taxon>
        <taxon>Pseudomonadota</taxon>
        <taxon>Alphaproteobacteria</taxon>
        <taxon>Hyphomicrobiales</taxon>
        <taxon>Nitrobacteraceae</taxon>
        <taxon>Bradyrhizobium</taxon>
    </lineage>
</organism>
<evidence type="ECO:0000313" key="1">
    <source>
        <dbReference type="EMBL" id="KWV48412.1"/>
    </source>
</evidence>
<name>A0A120FJ20_9BRAD</name>
<dbReference type="AlphaFoldDB" id="A0A120FJ20"/>
<proteinExistence type="predicted"/>
<keyword evidence="2" id="KW-1185">Reference proteome</keyword>
<protein>
    <submittedName>
        <fullName evidence="1">Uncharacterized protein</fullName>
    </submittedName>
</protein>